<evidence type="ECO:0000313" key="1">
    <source>
        <dbReference type="EMBL" id="GAC29440.1"/>
    </source>
</evidence>
<sequence>MQKKDSETLSFACKHTYEVIFMDIIVLLDVLIEHWAMK</sequence>
<evidence type="ECO:0000313" key="2">
    <source>
        <dbReference type="Proteomes" id="UP000006251"/>
    </source>
</evidence>
<protein>
    <submittedName>
        <fullName evidence="1">Uncharacterized protein</fullName>
    </submittedName>
</protein>
<dbReference type="Proteomes" id="UP000006251">
    <property type="component" value="Unassembled WGS sequence"/>
</dbReference>
<proteinExistence type="predicted"/>
<organism evidence="1 2">
    <name type="scientific">Brumicola pallidula DSM 14239 = ACAM 615</name>
    <dbReference type="NCBI Taxonomy" id="1121922"/>
    <lineage>
        <taxon>Bacteria</taxon>
        <taxon>Pseudomonadati</taxon>
        <taxon>Pseudomonadota</taxon>
        <taxon>Gammaproteobacteria</taxon>
        <taxon>Alteromonadales</taxon>
        <taxon>Alteromonadaceae</taxon>
        <taxon>Brumicola</taxon>
    </lineage>
</organism>
<accession>K7A1P7</accession>
<keyword evidence="2" id="KW-1185">Reference proteome</keyword>
<comment type="caution">
    <text evidence="1">The sequence shown here is derived from an EMBL/GenBank/DDBJ whole genome shotgun (WGS) entry which is preliminary data.</text>
</comment>
<name>K7A1P7_9ALTE</name>
<dbReference type="EMBL" id="BAEQ01000045">
    <property type="protein sequence ID" value="GAC29440.1"/>
    <property type="molecule type" value="Genomic_DNA"/>
</dbReference>
<gene>
    <name evidence="1" type="ORF">GPAL_2585</name>
</gene>
<dbReference type="AlphaFoldDB" id="K7A1P7"/>
<reference evidence="2" key="1">
    <citation type="journal article" date="2014" name="Environ. Microbiol.">
        <title>Comparative genomics of the marine bacterial genus Glaciecola reveals the high degree of genomic diversity and genomic characteristic for cold adaptation.</title>
        <authorList>
            <person name="Qin Q.L."/>
            <person name="Xie B.B."/>
            <person name="Yu Y."/>
            <person name="Shu Y.L."/>
            <person name="Rong J.C."/>
            <person name="Zhang Y.J."/>
            <person name="Zhao D.L."/>
            <person name="Chen X.L."/>
            <person name="Zhang X.Y."/>
            <person name="Chen B."/>
            <person name="Zhou B.C."/>
            <person name="Zhang Y.Z."/>
        </authorList>
    </citation>
    <scope>NUCLEOTIDE SEQUENCE [LARGE SCALE GENOMIC DNA]</scope>
    <source>
        <strain evidence="2">ACAM 615</strain>
    </source>
</reference>